<evidence type="ECO:0000313" key="3">
    <source>
        <dbReference type="EMBL" id="GGC94227.1"/>
    </source>
</evidence>
<sequence>MAAANNPSIRLPLSGAVATIEPDGWGGEGHVLFIDGAEQSHVDLTDQTRIVYEYLYRISNVVDTLPTGPVRAIHLGAGAMTLPRYIAVTRPGSPQVVVDIEWGLLSFVEEHLPLPEGTDLQRIGDDARVGVGFAAHLLGGAADLVVLDVFAGADAPEHLTTTGFYREVANALDDDGVLAVNVGDDPPLTFFRSQASALLEVFDHVVALAEAPLFSGEHPGNLVLVASRRPLTREWLDARVAEGPHPAAGLDRDELAAFAAGVPAPEDDPERRWLEANAERRRRLRRLTHGLDPDLPAPDLDEEDPGPPPEEPEVPGTR</sequence>
<feature type="compositionally biased region" description="Acidic residues" evidence="2">
    <location>
        <begin position="299"/>
        <end position="318"/>
    </location>
</feature>
<dbReference type="PANTHER" id="PTHR43317:SF1">
    <property type="entry name" value="THERMOSPERMINE SYNTHASE ACAULIS5"/>
    <property type="match status" value="1"/>
</dbReference>
<dbReference type="RefSeq" id="WP_188668417.1">
    <property type="nucleotide sequence ID" value="NZ_BMJI01000013.1"/>
</dbReference>
<proteinExistence type="predicted"/>
<gene>
    <name evidence="3" type="ORF">GCM10011512_21580</name>
</gene>
<name>A0ABQ1PBY4_9MICC</name>
<evidence type="ECO:0000313" key="4">
    <source>
        <dbReference type="Proteomes" id="UP000597761"/>
    </source>
</evidence>
<dbReference type="Gene3D" id="3.40.50.150">
    <property type="entry name" value="Vaccinia Virus protein VP39"/>
    <property type="match status" value="1"/>
</dbReference>
<evidence type="ECO:0000256" key="1">
    <source>
        <dbReference type="ARBA" id="ARBA00023115"/>
    </source>
</evidence>
<dbReference type="PANTHER" id="PTHR43317">
    <property type="entry name" value="THERMOSPERMINE SYNTHASE ACAULIS5"/>
    <property type="match status" value="1"/>
</dbReference>
<keyword evidence="1" id="KW-0620">Polyamine biosynthesis</keyword>
<dbReference type="Proteomes" id="UP000597761">
    <property type="component" value="Unassembled WGS sequence"/>
</dbReference>
<dbReference type="InterPro" id="IPR029063">
    <property type="entry name" value="SAM-dependent_MTases_sf"/>
</dbReference>
<dbReference type="NCBIfam" id="NF037959">
    <property type="entry name" value="MFS_SpdSyn"/>
    <property type="match status" value="1"/>
</dbReference>
<comment type="caution">
    <text evidence="3">The sequence shown here is derived from an EMBL/GenBank/DDBJ whole genome shotgun (WGS) entry which is preliminary data.</text>
</comment>
<evidence type="ECO:0000256" key="2">
    <source>
        <dbReference type="SAM" id="MobiDB-lite"/>
    </source>
</evidence>
<keyword evidence="4" id="KW-1185">Reference proteome</keyword>
<feature type="region of interest" description="Disordered" evidence="2">
    <location>
        <begin position="284"/>
        <end position="318"/>
    </location>
</feature>
<protein>
    <submittedName>
        <fullName evidence="3">Spermidine synthase</fullName>
    </submittedName>
</protein>
<reference evidence="4" key="1">
    <citation type="journal article" date="2019" name="Int. J. Syst. Evol. Microbiol.">
        <title>The Global Catalogue of Microorganisms (GCM) 10K type strain sequencing project: providing services to taxonomists for standard genome sequencing and annotation.</title>
        <authorList>
            <consortium name="The Broad Institute Genomics Platform"/>
            <consortium name="The Broad Institute Genome Sequencing Center for Infectious Disease"/>
            <person name="Wu L."/>
            <person name="Ma J."/>
        </authorList>
    </citation>
    <scope>NUCLEOTIDE SEQUENCE [LARGE SCALE GENOMIC DNA]</scope>
    <source>
        <strain evidence="4">CGMCC 1.15480</strain>
    </source>
</reference>
<dbReference type="EMBL" id="BMJI01000013">
    <property type="protein sequence ID" value="GGC94227.1"/>
    <property type="molecule type" value="Genomic_DNA"/>
</dbReference>
<accession>A0ABQ1PBY4</accession>
<organism evidence="3 4">
    <name type="scientific">Tersicoccus solisilvae</name>
    <dbReference type="NCBI Taxonomy" id="1882339"/>
    <lineage>
        <taxon>Bacteria</taxon>
        <taxon>Bacillati</taxon>
        <taxon>Actinomycetota</taxon>
        <taxon>Actinomycetes</taxon>
        <taxon>Micrococcales</taxon>
        <taxon>Micrococcaceae</taxon>
        <taxon>Tersicoccus</taxon>
    </lineage>
</organism>
<dbReference type="SUPFAM" id="SSF53335">
    <property type="entry name" value="S-adenosyl-L-methionine-dependent methyltransferases"/>
    <property type="match status" value="1"/>
</dbReference>